<evidence type="ECO:0000313" key="2">
    <source>
        <dbReference type="Proteomes" id="UP000440125"/>
    </source>
</evidence>
<protein>
    <submittedName>
        <fullName evidence="1">Uncharacterized protein</fullName>
    </submittedName>
</protein>
<organism evidence="1 2">
    <name type="scientific">Acidianus infernus</name>
    <dbReference type="NCBI Taxonomy" id="12915"/>
    <lineage>
        <taxon>Archaea</taxon>
        <taxon>Thermoproteota</taxon>
        <taxon>Thermoprotei</taxon>
        <taxon>Sulfolobales</taxon>
        <taxon>Sulfolobaceae</taxon>
        <taxon>Acidianus</taxon>
    </lineage>
</organism>
<dbReference type="EMBL" id="WFIY01000004">
    <property type="protein sequence ID" value="MUM65778.1"/>
    <property type="molecule type" value="Genomic_DNA"/>
</dbReference>
<gene>
    <name evidence="1" type="ORF">D1867_11125</name>
</gene>
<accession>A0A6A9QPF2</accession>
<dbReference type="AlphaFoldDB" id="A0A6A9QPF2"/>
<sequence>MALEILPCIVETDYQVLTYESRGKGEARTRKNELIKTGIEENYINDFIEGAERIEGDVCGDCKRLELISKFRLIKKERIIIPSRFAFK</sequence>
<evidence type="ECO:0000313" key="1">
    <source>
        <dbReference type="EMBL" id="MUM65778.1"/>
    </source>
</evidence>
<proteinExistence type="predicted"/>
<dbReference type="RefSeq" id="WP_240872242.1">
    <property type="nucleotide sequence ID" value="NZ_WFIY01000004.1"/>
</dbReference>
<dbReference type="Proteomes" id="UP000440125">
    <property type="component" value="Unassembled WGS sequence"/>
</dbReference>
<comment type="caution">
    <text evidence="1">The sequence shown here is derived from an EMBL/GenBank/DDBJ whole genome shotgun (WGS) entry which is preliminary data.</text>
</comment>
<reference evidence="1 2" key="1">
    <citation type="submission" date="2019-10" db="EMBL/GenBank/DDBJ databases">
        <title>Genome Sequences from Six Type Strain Members of the Archaeal Family Sulfolobaceae: Acidianus ambivalens, Acidianus infernus, Metallosphaera prunae, Stygiolobus azoricus, Sulfolobus metallicus, and Sulfurisphaera ohwakuensis.</title>
        <authorList>
            <person name="Counts J.A."/>
            <person name="Kelly R.M."/>
        </authorList>
    </citation>
    <scope>NUCLEOTIDE SEQUENCE [LARGE SCALE GENOMIC DNA]</scope>
    <source>
        <strain evidence="1 2">DSM 3191</strain>
    </source>
</reference>
<keyword evidence="2" id="KW-1185">Reference proteome</keyword>
<name>A0A6A9QPF2_ACIIN</name>